<dbReference type="Proteomes" id="UP000515151">
    <property type="component" value="Chromosome 7"/>
</dbReference>
<evidence type="ECO:0000256" key="1">
    <source>
        <dbReference type="SAM" id="MobiDB-lite"/>
    </source>
</evidence>
<dbReference type="SUPFAM" id="SSF90209">
    <property type="entry name" value="Ran binding protein zinc finger-like"/>
    <property type="match status" value="1"/>
</dbReference>
<evidence type="ECO:0000313" key="2">
    <source>
        <dbReference type="Proteomes" id="UP000515151"/>
    </source>
</evidence>
<feature type="region of interest" description="Disordered" evidence="1">
    <location>
        <begin position="62"/>
        <end position="83"/>
    </location>
</feature>
<organism evidence="2 3">
    <name type="scientific">Punica granatum</name>
    <name type="common">Pomegranate</name>
    <dbReference type="NCBI Taxonomy" id="22663"/>
    <lineage>
        <taxon>Eukaryota</taxon>
        <taxon>Viridiplantae</taxon>
        <taxon>Streptophyta</taxon>
        <taxon>Embryophyta</taxon>
        <taxon>Tracheophyta</taxon>
        <taxon>Spermatophyta</taxon>
        <taxon>Magnoliopsida</taxon>
        <taxon>eudicotyledons</taxon>
        <taxon>Gunneridae</taxon>
        <taxon>Pentapetalae</taxon>
        <taxon>rosids</taxon>
        <taxon>malvids</taxon>
        <taxon>Myrtales</taxon>
        <taxon>Lythraceae</taxon>
        <taxon>Punica</taxon>
    </lineage>
</organism>
<dbReference type="RefSeq" id="XP_031406864.1">
    <property type="nucleotide sequence ID" value="XM_031551004.1"/>
</dbReference>
<feature type="region of interest" description="Disordered" evidence="1">
    <location>
        <begin position="16"/>
        <end position="37"/>
    </location>
</feature>
<dbReference type="PANTHER" id="PTHR12999:SF24">
    <property type="entry name" value="RANBP2-TYPE DOMAIN-CONTAINING PROTEIN"/>
    <property type="match status" value="1"/>
</dbReference>
<dbReference type="OrthoDB" id="1728419at2759"/>
<evidence type="ECO:0000313" key="3">
    <source>
        <dbReference type="RefSeq" id="XP_031406864.1"/>
    </source>
</evidence>
<reference evidence="2" key="1">
    <citation type="journal article" date="2020" name="Plant Biotechnol. J.">
        <title>The pomegranate (Punica granatum L.) draft genome dissects genetic divergence between soft- and hard-seeded cultivars.</title>
        <authorList>
            <person name="Luo X."/>
            <person name="Li H."/>
            <person name="Wu Z."/>
            <person name="Yao W."/>
            <person name="Zhao P."/>
            <person name="Cao D."/>
            <person name="Yu H."/>
            <person name="Li K."/>
            <person name="Poudel K."/>
            <person name="Zhao D."/>
            <person name="Zhang F."/>
            <person name="Xia X."/>
            <person name="Chen L."/>
            <person name="Wang Q."/>
            <person name="Jing D."/>
            <person name="Cao S."/>
        </authorList>
    </citation>
    <scope>NUCLEOTIDE SEQUENCE [LARGE SCALE GENOMIC DNA]</scope>
    <source>
        <strain evidence="2">cv. Tunisia</strain>
    </source>
</reference>
<sequence>MLLLYRRLRPTTDVGKISQVGNRNSSAAKRARTSGKDDWTCPSCGNVNFSSGTTCNRRNCTQPRPADHNSKSTVKPAQPPRGASPYIAPIFPTSMFISNASPPRGFPSPSSYMDSRVPSSMYMNVPPYSSPIPPQHDVPFLRGSMYPYYSPPPSITGPVPCPLGVRAGPIGFQSTSPDVPKFYGMDKSYFSTQSGTNWARLRAVIHGVDAGDGHHQGK</sequence>
<dbReference type="GeneID" id="116215334"/>
<proteinExistence type="predicted"/>
<dbReference type="Gene3D" id="4.10.1060.10">
    <property type="entry name" value="Zinc finger, RanBP2-type"/>
    <property type="match status" value="1"/>
</dbReference>
<dbReference type="InterPro" id="IPR036443">
    <property type="entry name" value="Znf_RanBP2_sf"/>
</dbReference>
<keyword evidence="2" id="KW-1185">Reference proteome</keyword>
<reference evidence="3" key="2">
    <citation type="submission" date="2025-08" db="UniProtKB">
        <authorList>
            <consortium name="RefSeq"/>
        </authorList>
    </citation>
    <scope>IDENTIFICATION</scope>
    <source>
        <tissue evidence="3">Leaf</tissue>
    </source>
</reference>
<gene>
    <name evidence="3" type="primary">LOC116215334</name>
</gene>
<protein>
    <submittedName>
        <fullName evidence="3">RanBP2-type zinc finger protein At1g67325-like</fullName>
    </submittedName>
</protein>
<accession>A0A6P8EKI4</accession>
<dbReference type="AlphaFoldDB" id="A0A6P8EKI4"/>
<dbReference type="PANTHER" id="PTHR12999">
    <property type="entry name" value="ZINC FINGER RAN-BINDING DOMAIN-CONTAINING PROTEIN 2 ZRANB2-RELATED"/>
    <property type="match status" value="1"/>
</dbReference>
<name>A0A6P8EKI4_PUNGR</name>